<organism evidence="2">
    <name type="scientific">marine sediment metagenome</name>
    <dbReference type="NCBI Taxonomy" id="412755"/>
    <lineage>
        <taxon>unclassified sequences</taxon>
        <taxon>metagenomes</taxon>
        <taxon>ecological metagenomes</taxon>
    </lineage>
</organism>
<name>A0A0F9I7H6_9ZZZZ</name>
<dbReference type="InterPro" id="IPR010982">
    <property type="entry name" value="Lambda_DNA-bd_dom_sf"/>
</dbReference>
<dbReference type="InterPro" id="IPR001387">
    <property type="entry name" value="Cro/C1-type_HTH"/>
</dbReference>
<sequence length="59" mass="6853">MTKDNDIKKLRKSLKMSQEQLAGELGVSTMTIRRWEADVNKPSRLALRQLERLKKKVGK</sequence>
<dbReference type="SUPFAM" id="SSF47413">
    <property type="entry name" value="lambda repressor-like DNA-binding domains"/>
    <property type="match status" value="1"/>
</dbReference>
<feature type="domain" description="HTH cro/C1-type" evidence="1">
    <location>
        <begin position="7"/>
        <end position="53"/>
    </location>
</feature>
<dbReference type="PROSITE" id="PS50943">
    <property type="entry name" value="HTH_CROC1"/>
    <property type="match status" value="1"/>
</dbReference>
<protein>
    <recommendedName>
        <fullName evidence="1">HTH cro/C1-type domain-containing protein</fullName>
    </recommendedName>
</protein>
<dbReference type="AlphaFoldDB" id="A0A0F9I7H6"/>
<dbReference type="Gene3D" id="1.10.260.40">
    <property type="entry name" value="lambda repressor-like DNA-binding domains"/>
    <property type="match status" value="1"/>
</dbReference>
<comment type="caution">
    <text evidence="2">The sequence shown here is derived from an EMBL/GenBank/DDBJ whole genome shotgun (WGS) entry which is preliminary data.</text>
</comment>
<dbReference type="SMART" id="SM00530">
    <property type="entry name" value="HTH_XRE"/>
    <property type="match status" value="1"/>
</dbReference>
<evidence type="ECO:0000259" key="1">
    <source>
        <dbReference type="PROSITE" id="PS50943"/>
    </source>
</evidence>
<dbReference type="GO" id="GO:0003677">
    <property type="term" value="F:DNA binding"/>
    <property type="evidence" value="ECO:0007669"/>
    <property type="project" value="InterPro"/>
</dbReference>
<dbReference type="Pfam" id="PF01381">
    <property type="entry name" value="HTH_3"/>
    <property type="match status" value="1"/>
</dbReference>
<proteinExistence type="predicted"/>
<accession>A0A0F9I7H6</accession>
<gene>
    <name evidence="2" type="ORF">LCGC14_1694110</name>
</gene>
<evidence type="ECO:0000313" key="2">
    <source>
        <dbReference type="EMBL" id="KKM15634.1"/>
    </source>
</evidence>
<dbReference type="EMBL" id="LAZR01014860">
    <property type="protein sequence ID" value="KKM15634.1"/>
    <property type="molecule type" value="Genomic_DNA"/>
</dbReference>
<dbReference type="CDD" id="cd00093">
    <property type="entry name" value="HTH_XRE"/>
    <property type="match status" value="1"/>
</dbReference>
<reference evidence="2" key="1">
    <citation type="journal article" date="2015" name="Nature">
        <title>Complex archaea that bridge the gap between prokaryotes and eukaryotes.</title>
        <authorList>
            <person name="Spang A."/>
            <person name="Saw J.H."/>
            <person name="Jorgensen S.L."/>
            <person name="Zaremba-Niedzwiedzka K."/>
            <person name="Martijn J."/>
            <person name="Lind A.E."/>
            <person name="van Eijk R."/>
            <person name="Schleper C."/>
            <person name="Guy L."/>
            <person name="Ettema T.J."/>
        </authorList>
    </citation>
    <scope>NUCLEOTIDE SEQUENCE</scope>
</reference>